<keyword evidence="9" id="KW-0675">Receptor</keyword>
<proteinExistence type="inferred from homology"/>
<dbReference type="Pfam" id="PF13676">
    <property type="entry name" value="TIR_2"/>
    <property type="match status" value="1"/>
</dbReference>
<feature type="signal peptide" evidence="12">
    <location>
        <begin position="1"/>
        <end position="26"/>
    </location>
</feature>
<dbReference type="FunFam" id="3.40.50.10140:FF:000020">
    <property type="entry name" value="Blast:Protein toll"/>
    <property type="match status" value="1"/>
</dbReference>
<feature type="chain" id="PRO_5043406573" description="TIR domain-containing protein" evidence="12">
    <location>
        <begin position="27"/>
        <end position="1065"/>
    </location>
</feature>
<dbReference type="InterPro" id="IPR035897">
    <property type="entry name" value="Toll_tir_struct_dom_sf"/>
</dbReference>
<dbReference type="PROSITE" id="PS51450">
    <property type="entry name" value="LRR"/>
    <property type="match status" value="3"/>
</dbReference>
<evidence type="ECO:0000256" key="8">
    <source>
        <dbReference type="ARBA" id="ARBA00023136"/>
    </source>
</evidence>
<keyword evidence="15" id="KW-1185">Reference proteome</keyword>
<gene>
    <name evidence="14" type="ORF">ONE63_005964</name>
</gene>
<dbReference type="InterPro" id="IPR001611">
    <property type="entry name" value="Leu-rich_rpt"/>
</dbReference>
<evidence type="ECO:0000256" key="1">
    <source>
        <dbReference type="ARBA" id="ARBA00004479"/>
    </source>
</evidence>
<keyword evidence="7 11" id="KW-1133">Transmembrane helix</keyword>
<dbReference type="EMBL" id="JAPTSV010000003">
    <property type="protein sequence ID" value="KAJ1529155.1"/>
    <property type="molecule type" value="Genomic_DNA"/>
</dbReference>
<dbReference type="InterPro" id="IPR026906">
    <property type="entry name" value="LRR_5"/>
</dbReference>
<dbReference type="InterPro" id="IPR032675">
    <property type="entry name" value="LRR_dom_sf"/>
</dbReference>
<dbReference type="Gene3D" id="3.80.10.10">
    <property type="entry name" value="Ribonuclease Inhibitor"/>
    <property type="match status" value="3"/>
</dbReference>
<keyword evidence="10" id="KW-0325">Glycoprotein</keyword>
<evidence type="ECO:0000259" key="13">
    <source>
        <dbReference type="PROSITE" id="PS50104"/>
    </source>
</evidence>
<evidence type="ECO:0000256" key="6">
    <source>
        <dbReference type="ARBA" id="ARBA00022737"/>
    </source>
</evidence>
<dbReference type="SMART" id="SM00013">
    <property type="entry name" value="LRRNT"/>
    <property type="match status" value="1"/>
</dbReference>
<keyword evidence="5 12" id="KW-0732">Signal</keyword>
<dbReference type="GO" id="GO:0005886">
    <property type="term" value="C:plasma membrane"/>
    <property type="evidence" value="ECO:0007669"/>
    <property type="project" value="TreeGrafter"/>
</dbReference>
<evidence type="ECO:0000256" key="12">
    <source>
        <dbReference type="SAM" id="SignalP"/>
    </source>
</evidence>
<evidence type="ECO:0000256" key="3">
    <source>
        <dbReference type="ARBA" id="ARBA00022614"/>
    </source>
</evidence>
<dbReference type="PANTHER" id="PTHR24365:SF541">
    <property type="entry name" value="PROTEIN TOLL-RELATED"/>
    <property type="match status" value="1"/>
</dbReference>
<accession>A0AAV7XYW2</accession>
<dbReference type="InterPro" id="IPR000157">
    <property type="entry name" value="TIR_dom"/>
</dbReference>
<dbReference type="Pfam" id="PF13855">
    <property type="entry name" value="LRR_8"/>
    <property type="match status" value="1"/>
</dbReference>
<feature type="transmembrane region" description="Helical" evidence="11">
    <location>
        <begin position="806"/>
        <end position="829"/>
    </location>
</feature>
<evidence type="ECO:0000256" key="7">
    <source>
        <dbReference type="ARBA" id="ARBA00022989"/>
    </source>
</evidence>
<evidence type="ECO:0000256" key="9">
    <source>
        <dbReference type="ARBA" id="ARBA00023170"/>
    </source>
</evidence>
<dbReference type="InterPro" id="IPR003591">
    <property type="entry name" value="Leu-rich_rpt_typical-subtyp"/>
</dbReference>
<keyword evidence="3" id="KW-0433">Leucine-rich repeat</keyword>
<dbReference type="PANTHER" id="PTHR24365">
    <property type="entry name" value="TOLL-LIKE RECEPTOR"/>
    <property type="match status" value="1"/>
</dbReference>
<comment type="similarity">
    <text evidence="2">Belongs to the Toll-like receptor family.</text>
</comment>
<evidence type="ECO:0000256" key="4">
    <source>
        <dbReference type="ARBA" id="ARBA00022692"/>
    </source>
</evidence>
<dbReference type="Pfam" id="PF00560">
    <property type="entry name" value="LRR_1"/>
    <property type="match status" value="1"/>
</dbReference>
<dbReference type="Proteomes" id="UP001075354">
    <property type="component" value="Chromosome 3"/>
</dbReference>
<dbReference type="InterPro" id="IPR000372">
    <property type="entry name" value="LRRNT"/>
</dbReference>
<dbReference type="SMART" id="SM00082">
    <property type="entry name" value="LRRCT"/>
    <property type="match status" value="2"/>
</dbReference>
<feature type="domain" description="TIR" evidence="13">
    <location>
        <begin position="858"/>
        <end position="994"/>
    </location>
</feature>
<sequence length="1065" mass="120144">MKRRHTALKWFAFVLLLGCVIKSLLAEEREECPSNCSCAREGQEFELTCPKEGERPIVVSKSGSKVIFQCQVNTNADDFYALKDVSMKAGKDTFLEFRLCPLPNSPITELLRLQHAGEVKTFNFKSYRTFNDTLTRKMFKGLTGVTSLSLANNGLTLLPSDLFEDIPGLENLLLLNNLVQLPEDVFQSVLRLEILELGKNDLTTLPVGLFRNLKKLQLLNLWKNKLTKLLPETFEDLTSLTSLDLRHNRLTSLPADVFKNLISLKNVNLNGNNFQTLPIGLFSATKKLVSIQLSDGRNQNLTLPSGLFSNLPNLSTVDLYNDGLTEIPEDIFWGSSQLKSINLKNNHLRDLPSELFRNATNLEKLDLGFNDIHALSDNTFRQCSKLTDLDLSYNKVVNLTMNAFAGLENLKRLYMQNNNLRHIVKSTFPSRCTLETLNLANNKMSFLTKDGYTEGDLEAYDAFGNYSPLRNCENLKELNLSNNSISYIFTDWRLNMMNLSRLNISHNAFEKINFHVDAFPSVRNCEIDIRHNKISVFNLVLAESWAKDNYKNSVDGKVQKWLLEGNPLSCNCSNYNFFTYMEKRVAPELLSLVDLVPGKLTCSAPEKWVNEPIETVRSTALTCPTTPSGALLTCPSPCECEYRIADKAIIVDCIKKNLTEAPAQLPTSHESNHTELYLSHNHLRKFPDFGLPGYEKISKLDVGYNNITSLRNITSMPQSMQVIELHHNNLTMVESESMQIFSNLTNLTSVTLHNNPWKCDCQLQALVNFVQVHYTRISYPGEMKCTDGQPLSKLTVSGLCSQTSSVVWASLVAALLLGGLIGGAFAVYYKFNHEIKAWLFAHNLCLWFVTEEELDKDKRFDAFVSFSHKDEDFVINQLVPGLEGGPVPFKLCLHYRDWVAGEYIPNQITRSVAESRRTLVVLSPNFLESVWGRMEFRAAHCQALSEGRARVIVLLLGDIGPTENLDPELRAYLNMNTYVKWGDPWFWRNLRYALPHPPKALKGNIGLVNTKHLNGKSTEDKIELICDPNSCPPVTTPPAEGNVTDPLTIKNALNGTLSSPRKIPM</sequence>
<dbReference type="Gene3D" id="3.40.50.10140">
    <property type="entry name" value="Toll/interleukin-1 receptor homology (TIR) domain"/>
    <property type="match status" value="1"/>
</dbReference>
<evidence type="ECO:0000313" key="14">
    <source>
        <dbReference type="EMBL" id="KAJ1529155.1"/>
    </source>
</evidence>
<name>A0AAV7XYW2_9NEOP</name>
<dbReference type="GO" id="GO:0007165">
    <property type="term" value="P:signal transduction"/>
    <property type="evidence" value="ECO:0007669"/>
    <property type="project" value="InterPro"/>
</dbReference>
<dbReference type="Pfam" id="PF13306">
    <property type="entry name" value="LRR_5"/>
    <property type="match status" value="1"/>
</dbReference>
<dbReference type="SMART" id="SM00369">
    <property type="entry name" value="LRR_TYP"/>
    <property type="match status" value="13"/>
</dbReference>
<dbReference type="AlphaFoldDB" id="A0AAV7XYW2"/>
<dbReference type="SUPFAM" id="SSF52200">
    <property type="entry name" value="Toll/Interleukin receptor TIR domain"/>
    <property type="match status" value="1"/>
</dbReference>
<keyword evidence="8 11" id="KW-0472">Membrane</keyword>
<dbReference type="SMART" id="SM00364">
    <property type="entry name" value="LRR_BAC"/>
    <property type="match status" value="4"/>
</dbReference>
<dbReference type="FunFam" id="3.80.10.10:FF:001164">
    <property type="entry name" value="GH01279p"/>
    <property type="match status" value="2"/>
</dbReference>
<evidence type="ECO:0000256" key="11">
    <source>
        <dbReference type="SAM" id="Phobius"/>
    </source>
</evidence>
<dbReference type="SMART" id="SM00255">
    <property type="entry name" value="TIR"/>
    <property type="match status" value="1"/>
</dbReference>
<keyword evidence="6" id="KW-0677">Repeat</keyword>
<dbReference type="SUPFAM" id="SSF52058">
    <property type="entry name" value="L domain-like"/>
    <property type="match status" value="3"/>
</dbReference>
<keyword evidence="4 11" id="KW-0812">Transmembrane</keyword>
<evidence type="ECO:0000256" key="2">
    <source>
        <dbReference type="ARBA" id="ARBA00009634"/>
    </source>
</evidence>
<comment type="subcellular location">
    <subcellularLocation>
        <location evidence="1">Membrane</location>
        <topology evidence="1">Single-pass type I membrane protein</topology>
    </subcellularLocation>
</comment>
<dbReference type="SMART" id="SM00365">
    <property type="entry name" value="LRR_SD22"/>
    <property type="match status" value="5"/>
</dbReference>
<organism evidence="14 15">
    <name type="scientific">Megalurothrips usitatus</name>
    <name type="common">bean blossom thrips</name>
    <dbReference type="NCBI Taxonomy" id="439358"/>
    <lineage>
        <taxon>Eukaryota</taxon>
        <taxon>Metazoa</taxon>
        <taxon>Ecdysozoa</taxon>
        <taxon>Arthropoda</taxon>
        <taxon>Hexapoda</taxon>
        <taxon>Insecta</taxon>
        <taxon>Pterygota</taxon>
        <taxon>Neoptera</taxon>
        <taxon>Paraneoptera</taxon>
        <taxon>Thysanoptera</taxon>
        <taxon>Terebrantia</taxon>
        <taxon>Thripoidea</taxon>
        <taxon>Thripidae</taxon>
        <taxon>Megalurothrips</taxon>
    </lineage>
</organism>
<dbReference type="GO" id="GO:0038023">
    <property type="term" value="F:signaling receptor activity"/>
    <property type="evidence" value="ECO:0007669"/>
    <property type="project" value="TreeGrafter"/>
</dbReference>
<dbReference type="PROSITE" id="PS50104">
    <property type="entry name" value="TIR"/>
    <property type="match status" value="1"/>
</dbReference>
<comment type="caution">
    <text evidence="14">The sequence shown here is derived from an EMBL/GenBank/DDBJ whole genome shotgun (WGS) entry which is preliminary data.</text>
</comment>
<evidence type="ECO:0000256" key="10">
    <source>
        <dbReference type="ARBA" id="ARBA00023180"/>
    </source>
</evidence>
<dbReference type="PRINTS" id="PR01537">
    <property type="entry name" value="INTRLKN1R1F"/>
</dbReference>
<protein>
    <recommendedName>
        <fullName evidence="13">TIR domain-containing protein</fullName>
    </recommendedName>
</protein>
<dbReference type="InterPro" id="IPR000483">
    <property type="entry name" value="Cys-rich_flank_reg_C"/>
</dbReference>
<evidence type="ECO:0000256" key="5">
    <source>
        <dbReference type="ARBA" id="ARBA00022729"/>
    </source>
</evidence>
<evidence type="ECO:0000313" key="15">
    <source>
        <dbReference type="Proteomes" id="UP001075354"/>
    </source>
</evidence>
<reference evidence="14" key="1">
    <citation type="submission" date="2022-12" db="EMBL/GenBank/DDBJ databases">
        <title>Chromosome-level genome assembly of the bean flower thrips Megalurothrips usitatus.</title>
        <authorList>
            <person name="Ma L."/>
            <person name="Liu Q."/>
            <person name="Li H."/>
            <person name="Cai W."/>
        </authorList>
    </citation>
    <scope>NUCLEOTIDE SEQUENCE</scope>
    <source>
        <strain evidence="14">Cailab_2022a</strain>
    </source>
</reference>